<dbReference type="PANTHER" id="PTHR33662">
    <property type="entry name" value="OTU DEUBIQUITINASE WITH LINEAR LINKAGE-SPECIFICITY A-RELATED"/>
    <property type="match status" value="1"/>
</dbReference>
<organism evidence="7 8">
    <name type="scientific">Eptatretus burgeri</name>
    <name type="common">Inshore hagfish</name>
    <dbReference type="NCBI Taxonomy" id="7764"/>
    <lineage>
        <taxon>Eukaryota</taxon>
        <taxon>Metazoa</taxon>
        <taxon>Chordata</taxon>
        <taxon>Craniata</taxon>
        <taxon>Vertebrata</taxon>
        <taxon>Cyclostomata</taxon>
        <taxon>Myxini</taxon>
        <taxon>Myxiniformes</taxon>
        <taxon>Myxinidae</taxon>
        <taxon>Eptatretinae</taxon>
        <taxon>Eptatretus</taxon>
    </lineage>
</organism>
<keyword evidence="3" id="KW-0963">Cytoplasm</keyword>
<dbReference type="GO" id="GO:0005737">
    <property type="term" value="C:cytoplasm"/>
    <property type="evidence" value="ECO:0007669"/>
    <property type="project" value="UniProtKB-SubCell"/>
</dbReference>
<feature type="region of interest" description="Disordered" evidence="6">
    <location>
        <begin position="1"/>
        <end position="25"/>
    </location>
</feature>
<reference evidence="7" key="2">
    <citation type="submission" date="2025-09" db="UniProtKB">
        <authorList>
            <consortium name="Ensembl"/>
        </authorList>
    </citation>
    <scope>IDENTIFICATION</scope>
</reference>
<comment type="subcellular location">
    <subcellularLocation>
        <location evidence="1">Cytoplasm</location>
    </subcellularLocation>
</comment>
<evidence type="ECO:0000256" key="4">
    <source>
        <dbReference type="PIRSR" id="PIRSR623237-1"/>
    </source>
</evidence>
<dbReference type="GeneTree" id="ENSGT00390000009802"/>
<dbReference type="PRINTS" id="PR02057">
    <property type="entry name" value="PROTEINF105B"/>
</dbReference>
<sequence length="409" mass="46833">MDSAGRPSKGGTDDRTTWNGSQFCPDEHTRSCPTCRLCTSTLAPDIPGRAHGSQVGAAMGSVMQPSCFLRTTDDATSGRQKRLSKRDKNFMSVTKEESTAKEKRKLNDKQQAMAEKEVLKPFDQAMQEGPLSLQEQPKDIFAVNEEEVLQKEKELERLDFVDLYQSEDIIARESIGGEIDLRVYAEKEWRGCTEKTLQMRQALQCKIPLLNSLDASITKIPQDLKKEGCHWIDHWHFPQRNQNTNALAELQICLANLLAQLQKWQVHDKDDCRAFLNDLGKNEWRLYEAIKLLMLNTAVSLYSRQQRAEDIPLFACLLFARETSSCPRDFFFNHLMHVGSSGGLEQVEMCLLGHTLGLFLHVFRLYKLNSEEFEVFYPEYNGTLQSEVVLLTEDDRHYNVLLKTMDSQI</sequence>
<keyword evidence="8" id="KW-1185">Reference proteome</keyword>
<protein>
    <submittedName>
        <fullName evidence="7">OTU deubiquitinase with linear linkage specificity b</fullName>
    </submittedName>
</protein>
<dbReference type="InterPro" id="IPR023235">
    <property type="entry name" value="FAM105"/>
</dbReference>
<dbReference type="AlphaFoldDB" id="A0A8C4N0X9"/>
<proteinExistence type="inferred from homology"/>
<feature type="active site" evidence="4">
    <location>
        <position position="397"/>
    </location>
</feature>
<evidence type="ECO:0000256" key="3">
    <source>
        <dbReference type="ARBA" id="ARBA00022490"/>
    </source>
</evidence>
<dbReference type="PANTHER" id="PTHR33662:SF3">
    <property type="entry name" value="FIBROUS SHEATH CABYR-BINDING PROTEIN-LIKE-RELATED"/>
    <property type="match status" value="1"/>
</dbReference>
<evidence type="ECO:0000313" key="7">
    <source>
        <dbReference type="Ensembl" id="ENSEBUP00000000772.1"/>
    </source>
</evidence>
<dbReference type="Proteomes" id="UP000694388">
    <property type="component" value="Unplaced"/>
</dbReference>
<dbReference type="Ensembl" id="ENSEBUT00000001078.1">
    <property type="protein sequence ID" value="ENSEBUP00000000772.1"/>
    <property type="gene ID" value="ENSEBUG00000000831.1"/>
</dbReference>
<name>A0A8C4N0X9_EPTBU</name>
<dbReference type="GO" id="GO:1990108">
    <property type="term" value="P:protein linear deubiquitination"/>
    <property type="evidence" value="ECO:0007669"/>
    <property type="project" value="InterPro"/>
</dbReference>
<reference evidence="7" key="1">
    <citation type="submission" date="2025-08" db="UniProtKB">
        <authorList>
            <consortium name="Ensembl"/>
        </authorList>
    </citation>
    <scope>IDENTIFICATION</scope>
</reference>
<evidence type="ECO:0000256" key="2">
    <source>
        <dbReference type="ARBA" id="ARBA00010267"/>
    </source>
</evidence>
<dbReference type="InterPro" id="IPR023237">
    <property type="entry name" value="Otulin"/>
</dbReference>
<feature type="site" description="Linear diubiquitin binding" evidence="5">
    <location>
        <position position="372"/>
    </location>
</feature>
<comment type="similarity">
    <text evidence="2">Belongs to the peptidase C65 family. Otulin subfamily.</text>
</comment>
<feature type="region of interest" description="Linear diubiquitin binding" evidence="5">
    <location>
        <begin position="394"/>
        <end position="396"/>
    </location>
</feature>
<evidence type="ECO:0000313" key="8">
    <source>
        <dbReference type="Proteomes" id="UP000694388"/>
    </source>
</evidence>
<evidence type="ECO:0000256" key="1">
    <source>
        <dbReference type="ARBA" id="ARBA00004496"/>
    </source>
</evidence>
<dbReference type="Pfam" id="PF16218">
    <property type="entry name" value="Peptidase_C101"/>
    <property type="match status" value="1"/>
</dbReference>
<dbReference type="GO" id="GO:0004843">
    <property type="term" value="F:cysteine-type deubiquitinase activity"/>
    <property type="evidence" value="ECO:0007669"/>
    <property type="project" value="InterPro"/>
</dbReference>
<evidence type="ECO:0000256" key="6">
    <source>
        <dbReference type="SAM" id="MobiDB-lite"/>
    </source>
</evidence>
<accession>A0A8C4N0X9</accession>
<evidence type="ECO:0000256" key="5">
    <source>
        <dbReference type="PIRSR" id="PIRSR623237-2"/>
    </source>
</evidence>